<dbReference type="OrthoDB" id="2045233at2"/>
<dbReference type="STRING" id="1469948.GCA_000732725_00649"/>
<protein>
    <recommendedName>
        <fullName evidence="3">Flagellar hook-associated protein 2</fullName>
    </recommendedName>
</protein>
<organism evidence="1 2">
    <name type="scientific">Kineothrix alysoides</name>
    <dbReference type="NCBI Taxonomy" id="1469948"/>
    <lineage>
        <taxon>Bacteria</taxon>
        <taxon>Bacillati</taxon>
        <taxon>Bacillota</taxon>
        <taxon>Clostridia</taxon>
        <taxon>Lachnospirales</taxon>
        <taxon>Lachnospiraceae</taxon>
        <taxon>Kineothrix</taxon>
    </lineage>
</organism>
<dbReference type="AlphaFoldDB" id="A0A4R1QR74"/>
<evidence type="ECO:0000313" key="1">
    <source>
        <dbReference type="EMBL" id="TCL55927.1"/>
    </source>
</evidence>
<name>A0A4R1QR74_9FIRM</name>
<evidence type="ECO:0008006" key="3">
    <source>
        <dbReference type="Google" id="ProtNLM"/>
    </source>
</evidence>
<gene>
    <name evidence="1" type="ORF">EDD76_11362</name>
</gene>
<dbReference type="EMBL" id="SLUO01000013">
    <property type="protein sequence ID" value="TCL55927.1"/>
    <property type="molecule type" value="Genomic_DNA"/>
</dbReference>
<dbReference type="Proteomes" id="UP000295718">
    <property type="component" value="Unassembled WGS sequence"/>
</dbReference>
<keyword evidence="2" id="KW-1185">Reference proteome</keyword>
<accession>A0A4R1QR74</accession>
<comment type="caution">
    <text evidence="1">The sequence shown here is derived from an EMBL/GenBank/DDBJ whole genome shotgun (WGS) entry which is preliminary data.</text>
</comment>
<dbReference type="RefSeq" id="WP_031389408.1">
    <property type="nucleotide sequence ID" value="NZ_JPNB01000001.1"/>
</dbReference>
<reference evidence="1 2" key="1">
    <citation type="submission" date="2019-03" db="EMBL/GenBank/DDBJ databases">
        <title>Genomic Encyclopedia of Type Strains, Phase IV (KMG-IV): sequencing the most valuable type-strain genomes for metagenomic binning, comparative biology and taxonomic classification.</title>
        <authorList>
            <person name="Goeker M."/>
        </authorList>
    </citation>
    <scope>NUCLEOTIDE SEQUENCE [LARGE SCALE GENOMIC DNA]</scope>
    <source>
        <strain evidence="1 2">DSM 100556</strain>
    </source>
</reference>
<proteinExistence type="predicted"/>
<sequence>MNINARTDVSYLFSNLSSSRSSSSLGNLNYLSDYAGIKNGSYGKLLKAYYDKVGSDSSSTSTSNSSKLSISLAADSAKTLAAIESSADKLKDSADVLINKGKDSLFKEKDVTVKNDDGTTTTTKQYDTEAIYKAVSTFVTNYNSLINSVSKSDSSSVSKAASNMTNISSLYSKTLEKVGITVGSDNKLTLDKEALKSADISALKSVFNNSPSFAYSISTQASYIDYAASREALKANTYNYAGSYSSNYSVGNLLDSLL</sequence>
<evidence type="ECO:0000313" key="2">
    <source>
        <dbReference type="Proteomes" id="UP000295718"/>
    </source>
</evidence>